<accession>A0A0H4X012</accession>
<gene>
    <name evidence="1" type="ORF">A176_003857</name>
</gene>
<proteinExistence type="predicted"/>
<dbReference type="Proteomes" id="UP000009026">
    <property type="component" value="Chromosome"/>
</dbReference>
<dbReference type="AlphaFoldDB" id="A0A0H4X012"/>
<organism evidence="1 2">
    <name type="scientific">Pseudomyxococcus hansupus</name>
    <dbReference type="NCBI Taxonomy" id="1297742"/>
    <lineage>
        <taxon>Bacteria</taxon>
        <taxon>Pseudomonadati</taxon>
        <taxon>Myxococcota</taxon>
        <taxon>Myxococcia</taxon>
        <taxon>Myxococcales</taxon>
        <taxon>Cystobacterineae</taxon>
        <taxon>Myxococcaceae</taxon>
        <taxon>Pseudomyxococcus</taxon>
    </lineage>
</organism>
<keyword evidence="2" id="KW-1185">Reference proteome</keyword>
<dbReference type="KEGG" id="mym:A176_003857"/>
<dbReference type="PATRIC" id="fig|1297742.4.peg.3899"/>
<evidence type="ECO:0000313" key="2">
    <source>
        <dbReference type="Proteomes" id="UP000009026"/>
    </source>
</evidence>
<dbReference type="EMBL" id="CP012109">
    <property type="protein sequence ID" value="AKQ66945.1"/>
    <property type="molecule type" value="Genomic_DNA"/>
</dbReference>
<protein>
    <submittedName>
        <fullName evidence="1">FruE protein</fullName>
    </submittedName>
</protein>
<reference evidence="1 2" key="1">
    <citation type="journal article" date="2016" name="PLoS ONE">
        <title>Complete Genome Sequence and Comparative Genomics of a Novel Myxobacterium Myxococcus hansupus.</title>
        <authorList>
            <person name="Sharma G."/>
            <person name="Narwani T."/>
            <person name="Subramanian S."/>
        </authorList>
    </citation>
    <scope>NUCLEOTIDE SEQUENCE [LARGE SCALE GENOMIC DNA]</scope>
    <source>
        <strain evidence="2">mixupus</strain>
    </source>
</reference>
<name>A0A0H4X012_9BACT</name>
<sequence length="126" mass="13767">MYLAGMLSVMALGCSSGASHPVQRRAPQTVDTCQDTLSCCLTRNPRVPGNCGLTEAQAALYLDSLRARPARGAGAPGYPARDWQEACADTHSRCVDGMERWEGNCNACLRLCKAEREWPADVCYRR</sequence>
<evidence type="ECO:0000313" key="1">
    <source>
        <dbReference type="EMBL" id="AKQ66945.1"/>
    </source>
</evidence>